<organism evidence="1 2">
    <name type="scientific">Rhododendron molle</name>
    <name type="common">Chinese azalea</name>
    <name type="synonym">Azalea mollis</name>
    <dbReference type="NCBI Taxonomy" id="49168"/>
    <lineage>
        <taxon>Eukaryota</taxon>
        <taxon>Viridiplantae</taxon>
        <taxon>Streptophyta</taxon>
        <taxon>Embryophyta</taxon>
        <taxon>Tracheophyta</taxon>
        <taxon>Spermatophyta</taxon>
        <taxon>Magnoliopsida</taxon>
        <taxon>eudicotyledons</taxon>
        <taxon>Gunneridae</taxon>
        <taxon>Pentapetalae</taxon>
        <taxon>asterids</taxon>
        <taxon>Ericales</taxon>
        <taxon>Ericaceae</taxon>
        <taxon>Ericoideae</taxon>
        <taxon>Rhodoreae</taxon>
        <taxon>Rhododendron</taxon>
    </lineage>
</organism>
<comment type="caution">
    <text evidence="1">The sequence shown here is derived from an EMBL/GenBank/DDBJ whole genome shotgun (WGS) entry which is preliminary data.</text>
</comment>
<dbReference type="Proteomes" id="UP001062846">
    <property type="component" value="Chromosome 12"/>
</dbReference>
<protein>
    <submittedName>
        <fullName evidence="1">Uncharacterized protein</fullName>
    </submittedName>
</protein>
<reference evidence="1" key="1">
    <citation type="submission" date="2022-02" db="EMBL/GenBank/DDBJ databases">
        <title>Plant Genome Project.</title>
        <authorList>
            <person name="Zhang R.-G."/>
        </authorList>
    </citation>
    <scope>NUCLEOTIDE SEQUENCE</scope>
    <source>
        <strain evidence="1">AT1</strain>
    </source>
</reference>
<evidence type="ECO:0000313" key="2">
    <source>
        <dbReference type="Proteomes" id="UP001062846"/>
    </source>
</evidence>
<name>A0ACC0LHC7_RHOML</name>
<keyword evidence="2" id="KW-1185">Reference proteome</keyword>
<evidence type="ECO:0000313" key="1">
    <source>
        <dbReference type="EMBL" id="KAI8527563.1"/>
    </source>
</evidence>
<accession>A0ACC0LHC7</accession>
<proteinExistence type="predicted"/>
<dbReference type="EMBL" id="CM046399">
    <property type="protein sequence ID" value="KAI8527563.1"/>
    <property type="molecule type" value="Genomic_DNA"/>
</dbReference>
<sequence length="129" mass="14870">MWDSQESRGKIQMDSIRQEKVQRFEEFVDRRLKPDLVRAIAESSAQNLLITTQMQRIAGVATVAAGGARWVAGDRQWLGREKDEQGRDRLEWKGTQLSVPVDDVSRHHYFKQYLYVDLGVLASFWSDSA</sequence>
<gene>
    <name evidence="1" type="ORF">RHMOL_Rhmol12G0084700</name>
</gene>